<dbReference type="Pfam" id="PF03454">
    <property type="entry name" value="MoeA_C"/>
    <property type="match status" value="1"/>
</dbReference>
<dbReference type="InterPro" id="IPR005110">
    <property type="entry name" value="MoeA_linker/N"/>
</dbReference>
<comment type="function">
    <text evidence="1 6">Catalyzes the insertion of molybdate into adenylated molybdopterin with the concomitant release of AMP.</text>
</comment>
<evidence type="ECO:0000259" key="7">
    <source>
        <dbReference type="SMART" id="SM00852"/>
    </source>
</evidence>
<keyword evidence="6" id="KW-0500">Molybdenum</keyword>
<dbReference type="Gene3D" id="2.170.190.11">
    <property type="entry name" value="Molybdopterin biosynthesis moea protein, domain 3"/>
    <property type="match status" value="1"/>
</dbReference>
<dbReference type="InterPro" id="IPR036425">
    <property type="entry name" value="MoaB/Mog-like_dom_sf"/>
</dbReference>
<comment type="cofactor">
    <cofactor evidence="6">
        <name>Mg(2+)</name>
        <dbReference type="ChEBI" id="CHEBI:18420"/>
    </cofactor>
</comment>
<evidence type="ECO:0000256" key="3">
    <source>
        <dbReference type="ARBA" id="ARBA00010763"/>
    </source>
</evidence>
<reference evidence="8 9" key="1">
    <citation type="journal article" date="2018" name="Microbiome">
        <title>Fine metagenomic profile of the Mediterranean stratified and mixed water columns revealed by assembly and recruitment.</title>
        <authorList>
            <person name="Haro-Moreno J.M."/>
            <person name="Lopez-Perez M."/>
            <person name="De La Torre J.R."/>
            <person name="Picazo A."/>
            <person name="Camacho A."/>
            <person name="Rodriguez-Valera F."/>
        </authorList>
    </citation>
    <scope>NUCLEOTIDE SEQUENCE [LARGE SCALE GENOMIC DNA]</scope>
    <source>
        <strain evidence="8">MED-G57</strain>
    </source>
</reference>
<dbReference type="Gene3D" id="3.40.980.10">
    <property type="entry name" value="MoaB/Mog-like domain"/>
    <property type="match status" value="1"/>
</dbReference>
<dbReference type="GO" id="GO:0006777">
    <property type="term" value="P:Mo-molybdopterin cofactor biosynthetic process"/>
    <property type="evidence" value="ECO:0007669"/>
    <property type="project" value="UniProtKB-UniRule"/>
</dbReference>
<dbReference type="GO" id="GO:0046872">
    <property type="term" value="F:metal ion binding"/>
    <property type="evidence" value="ECO:0007669"/>
    <property type="project" value="UniProtKB-UniRule"/>
</dbReference>
<evidence type="ECO:0000256" key="6">
    <source>
        <dbReference type="RuleBase" id="RU365090"/>
    </source>
</evidence>
<evidence type="ECO:0000256" key="2">
    <source>
        <dbReference type="ARBA" id="ARBA00005046"/>
    </source>
</evidence>
<dbReference type="EMBL" id="QOQD01000011">
    <property type="protein sequence ID" value="RCL72857.1"/>
    <property type="molecule type" value="Genomic_DNA"/>
</dbReference>
<evidence type="ECO:0000256" key="1">
    <source>
        <dbReference type="ARBA" id="ARBA00002901"/>
    </source>
</evidence>
<keyword evidence="6" id="KW-0479">Metal-binding</keyword>
<dbReference type="InterPro" id="IPR008284">
    <property type="entry name" value="MoCF_biosynth_CS"/>
</dbReference>
<dbReference type="InterPro" id="IPR001453">
    <property type="entry name" value="MoaB/Mog_dom"/>
</dbReference>
<dbReference type="EC" id="2.10.1.1" evidence="6"/>
<proteinExistence type="inferred from homology"/>
<accession>A0A368DLZ5</accession>
<dbReference type="PANTHER" id="PTHR10192">
    <property type="entry name" value="MOLYBDOPTERIN BIOSYNTHESIS PROTEIN"/>
    <property type="match status" value="1"/>
</dbReference>
<dbReference type="Proteomes" id="UP000253570">
    <property type="component" value="Unassembled WGS sequence"/>
</dbReference>
<dbReference type="InterPro" id="IPR005111">
    <property type="entry name" value="MoeA_C_domain_IV"/>
</dbReference>
<organism evidence="8 9">
    <name type="scientific">PS1 clade bacterium</name>
    <dbReference type="NCBI Taxonomy" id="2175152"/>
    <lineage>
        <taxon>Bacteria</taxon>
        <taxon>Pseudomonadati</taxon>
        <taxon>Pseudomonadota</taxon>
        <taxon>Alphaproteobacteria</taxon>
        <taxon>PS1 clade</taxon>
    </lineage>
</organism>
<dbReference type="CDD" id="cd00887">
    <property type="entry name" value="MoeA"/>
    <property type="match status" value="1"/>
</dbReference>
<sequence>MTLLNLQKAIYLSIRDISQKNSVNLKLEECLNRILSENLISKKNSPPHDVSAMDGYAINIKSLDDTSSSLKVVGVIAAGKKYTKTVKIGEAVRIFTGSEMPKGANTVVIQENVKKKDNTIIVENIPRKFQNIRKKGFDFRINSILLKKGTRLTPKHIALSAAMNYRKLPVIERPSVAIISTGSELVEPGSLQAKNNIICSSNYGIKTYIESLGGVATDFGIVPDEINSIKKKIMSLNKFDVIVTIGGASVGDYDLVKKSIEKDLNLKFWKIAMRPGKPLIFGYVKNSCLLGLPGNPVSALVCCQLFLKPMINKFLNLTQNKVHYHEARLEIDLNENDEREDYLRASYKNGFVTPNKNQDSSSLSTLAQSNAFIVRKPFDRAKKKGDLVKILKIDL</sequence>
<dbReference type="SMART" id="SM00852">
    <property type="entry name" value="MoCF_biosynth"/>
    <property type="match status" value="1"/>
</dbReference>
<protein>
    <recommendedName>
        <fullName evidence="6">Molybdopterin molybdenumtransferase</fullName>
        <ecNumber evidence="6">2.10.1.1</ecNumber>
    </recommendedName>
</protein>
<dbReference type="UniPathway" id="UPA00344"/>
<dbReference type="PROSITE" id="PS01079">
    <property type="entry name" value="MOCF_BIOSYNTHESIS_2"/>
    <property type="match status" value="1"/>
</dbReference>
<dbReference type="Pfam" id="PF00994">
    <property type="entry name" value="MoCF_biosynth"/>
    <property type="match status" value="1"/>
</dbReference>
<comment type="similarity">
    <text evidence="3 6">Belongs to the MoeA family.</text>
</comment>
<dbReference type="SUPFAM" id="SSF63882">
    <property type="entry name" value="MoeA N-terminal region -like"/>
    <property type="match status" value="1"/>
</dbReference>
<comment type="catalytic activity">
    <reaction evidence="5">
        <text>adenylyl-molybdopterin + molybdate = Mo-molybdopterin + AMP + H(+)</text>
        <dbReference type="Rhea" id="RHEA:35047"/>
        <dbReference type="ChEBI" id="CHEBI:15378"/>
        <dbReference type="ChEBI" id="CHEBI:36264"/>
        <dbReference type="ChEBI" id="CHEBI:62727"/>
        <dbReference type="ChEBI" id="CHEBI:71302"/>
        <dbReference type="ChEBI" id="CHEBI:456215"/>
        <dbReference type="EC" id="2.10.1.1"/>
    </reaction>
</comment>
<dbReference type="PANTHER" id="PTHR10192:SF5">
    <property type="entry name" value="GEPHYRIN"/>
    <property type="match status" value="1"/>
</dbReference>
<feature type="domain" description="MoaB/Mog" evidence="7">
    <location>
        <begin position="177"/>
        <end position="313"/>
    </location>
</feature>
<dbReference type="AlphaFoldDB" id="A0A368DLZ5"/>
<comment type="pathway">
    <text evidence="2 6">Cofactor biosynthesis; molybdopterin biosynthesis.</text>
</comment>
<dbReference type="GO" id="GO:0005829">
    <property type="term" value="C:cytosol"/>
    <property type="evidence" value="ECO:0007669"/>
    <property type="project" value="TreeGrafter"/>
</dbReference>
<evidence type="ECO:0000256" key="5">
    <source>
        <dbReference type="ARBA" id="ARBA00047317"/>
    </source>
</evidence>
<dbReference type="Pfam" id="PF03453">
    <property type="entry name" value="MoeA_N"/>
    <property type="match status" value="1"/>
</dbReference>
<dbReference type="SUPFAM" id="SSF63867">
    <property type="entry name" value="MoeA C-terminal domain-like"/>
    <property type="match status" value="1"/>
</dbReference>
<comment type="caution">
    <text evidence="8">The sequence shown here is derived from an EMBL/GenBank/DDBJ whole genome shotgun (WGS) entry which is preliminary data.</text>
</comment>
<dbReference type="InterPro" id="IPR036688">
    <property type="entry name" value="MoeA_C_domain_IV_sf"/>
</dbReference>
<keyword evidence="6 8" id="KW-0808">Transferase</keyword>
<dbReference type="InterPro" id="IPR038987">
    <property type="entry name" value="MoeA-like"/>
</dbReference>
<dbReference type="InterPro" id="IPR036135">
    <property type="entry name" value="MoeA_linker/N_sf"/>
</dbReference>
<dbReference type="SUPFAM" id="SSF53218">
    <property type="entry name" value="Molybdenum cofactor biosynthesis proteins"/>
    <property type="match status" value="1"/>
</dbReference>
<keyword evidence="6" id="KW-0460">Magnesium</keyword>
<dbReference type="Gene3D" id="2.40.340.10">
    <property type="entry name" value="MoeA, C-terminal, domain IV"/>
    <property type="match status" value="1"/>
</dbReference>
<gene>
    <name evidence="8" type="ORF">DBW71_04900</name>
</gene>
<dbReference type="Gene3D" id="3.90.105.10">
    <property type="entry name" value="Molybdopterin biosynthesis moea protein, domain 2"/>
    <property type="match status" value="1"/>
</dbReference>
<dbReference type="GO" id="GO:0061599">
    <property type="term" value="F:molybdopterin molybdotransferase activity"/>
    <property type="evidence" value="ECO:0007669"/>
    <property type="project" value="UniProtKB-UniRule"/>
</dbReference>
<evidence type="ECO:0000313" key="8">
    <source>
        <dbReference type="EMBL" id="RCL72857.1"/>
    </source>
</evidence>
<keyword evidence="4 6" id="KW-0501">Molybdenum cofactor biosynthesis</keyword>
<evidence type="ECO:0000256" key="4">
    <source>
        <dbReference type="ARBA" id="ARBA00023150"/>
    </source>
</evidence>
<evidence type="ECO:0000313" key="9">
    <source>
        <dbReference type="Proteomes" id="UP000253570"/>
    </source>
</evidence>
<name>A0A368DLZ5_9PROT</name>